<dbReference type="GO" id="GO:0000175">
    <property type="term" value="F:3'-5'-RNA exonuclease activity"/>
    <property type="evidence" value="ECO:0007669"/>
    <property type="project" value="TreeGrafter"/>
</dbReference>
<comment type="similarity">
    <text evidence="1">Belongs to the CAF1 family.</text>
</comment>
<dbReference type="PANTHER" id="PTHR15092:SF37">
    <property type="entry name" value="TARGET OF EGR1 PROTEIN 1"/>
    <property type="match status" value="1"/>
</dbReference>
<evidence type="ECO:0000256" key="1">
    <source>
        <dbReference type="ARBA" id="ARBA00008372"/>
    </source>
</evidence>
<dbReference type="GO" id="GO:0017069">
    <property type="term" value="F:snRNA binding"/>
    <property type="evidence" value="ECO:0007669"/>
    <property type="project" value="TreeGrafter"/>
</dbReference>
<dbReference type="GO" id="GO:0015030">
    <property type="term" value="C:Cajal body"/>
    <property type="evidence" value="ECO:0007669"/>
    <property type="project" value="TreeGrafter"/>
</dbReference>
<protein>
    <submittedName>
        <fullName evidence="3">C3H1-type domain-containing protein</fullName>
    </submittedName>
</protein>
<dbReference type="InterPro" id="IPR012337">
    <property type="entry name" value="RNaseH-like_sf"/>
</dbReference>
<name>A0A1I7Z9L3_9BILA</name>
<sequence>MSKFHRAAANLQLCAKSQLHCTNRIDYDLSKQAGKTQRDERIRFTGLGATSHYLKQMTVRLVFFIRTMVSVVEDEAAGESISEVPVVEVNNQNFSELVVHFCRALSKASLIAIDLELTGLGQAGQYYNHLQQRYEAYKGAAETRSVLAVGVAIFSLRKTKDKCIKYKSRVFNFLTTSNQPFVADPDSLKFLRTHGFDFNRHCEMSIGYTPAHLSSEVKPKYRKDLMKTVWKSILDANVPIAFHNGFVDAVFIYSHFMDTLPSTSDEFVAKLSLIFDDQRTLLDSKYLMEYSVRSTTSFLLYMFRKCQRENFLESKCSRAYLKIRFPKPAALLDHMSSTNCELPNHVISDQMEGGLSIKPLLCPKYKDHGFCSRIACDRVHDVDLVLDVEELEQRRIRARRKRRHEQISDTATESSDRGKLLPDVETLLKSRRSQFGSGGSHNAGMDAFMTGFSVLYFNRMKILRDKPVFDEYCNIFPLPGKHYGLRLKTAVDRTSLFEAPCLK</sequence>
<dbReference type="AlphaFoldDB" id="A0A1I7Z9L3"/>
<dbReference type="GO" id="GO:0034472">
    <property type="term" value="P:snRNA 3'-end processing"/>
    <property type="evidence" value="ECO:0007669"/>
    <property type="project" value="TreeGrafter"/>
</dbReference>
<reference evidence="3" key="1">
    <citation type="submission" date="2016-11" db="UniProtKB">
        <authorList>
            <consortium name="WormBaseParasite"/>
        </authorList>
    </citation>
    <scope>IDENTIFICATION</scope>
</reference>
<organism evidence="2 3">
    <name type="scientific">Steinernema glaseri</name>
    <dbReference type="NCBI Taxonomy" id="37863"/>
    <lineage>
        <taxon>Eukaryota</taxon>
        <taxon>Metazoa</taxon>
        <taxon>Ecdysozoa</taxon>
        <taxon>Nematoda</taxon>
        <taxon>Chromadorea</taxon>
        <taxon>Rhabditida</taxon>
        <taxon>Tylenchina</taxon>
        <taxon>Panagrolaimomorpha</taxon>
        <taxon>Strongyloidoidea</taxon>
        <taxon>Steinernematidae</taxon>
        <taxon>Steinernema</taxon>
    </lineage>
</organism>
<dbReference type="SUPFAM" id="SSF53098">
    <property type="entry name" value="Ribonuclease H-like"/>
    <property type="match status" value="1"/>
</dbReference>
<dbReference type="WBParaSite" id="L893_g24152.t1">
    <property type="protein sequence ID" value="L893_g24152.t1"/>
    <property type="gene ID" value="L893_g24152"/>
</dbReference>
<keyword evidence="2" id="KW-1185">Reference proteome</keyword>
<accession>A0A1I7Z9L3</accession>
<dbReference type="Pfam" id="PF04857">
    <property type="entry name" value="CAF1"/>
    <property type="match status" value="2"/>
</dbReference>
<dbReference type="Proteomes" id="UP000095287">
    <property type="component" value="Unplaced"/>
</dbReference>
<evidence type="ECO:0000313" key="3">
    <source>
        <dbReference type="WBParaSite" id="L893_g24152.t1"/>
    </source>
</evidence>
<dbReference type="Gene3D" id="3.30.420.10">
    <property type="entry name" value="Ribonuclease H-like superfamily/Ribonuclease H"/>
    <property type="match status" value="1"/>
</dbReference>
<dbReference type="InterPro" id="IPR051181">
    <property type="entry name" value="CAF1_poly(A)_ribonucleases"/>
</dbReference>
<proteinExistence type="inferred from homology"/>
<dbReference type="InterPro" id="IPR006941">
    <property type="entry name" value="RNase_CAF1"/>
</dbReference>
<dbReference type="PANTHER" id="PTHR15092">
    <property type="entry name" value="POLY A -SPECIFIC RIBONUCLEASE/TARGET OF EGR1, MEMBER 1"/>
    <property type="match status" value="1"/>
</dbReference>
<evidence type="ECO:0000313" key="2">
    <source>
        <dbReference type="Proteomes" id="UP000095287"/>
    </source>
</evidence>
<dbReference type="InterPro" id="IPR036397">
    <property type="entry name" value="RNaseH_sf"/>
</dbReference>